<proteinExistence type="predicted"/>
<evidence type="ECO:0000313" key="1">
    <source>
        <dbReference type="EMBL" id="CEK09957.1"/>
    </source>
</evidence>
<evidence type="ECO:0000313" key="2">
    <source>
        <dbReference type="Proteomes" id="UP000032803"/>
    </source>
</evidence>
<dbReference type="EMBL" id="LN681225">
    <property type="protein sequence ID" value="CEK09957.1"/>
    <property type="molecule type" value="Genomic_DNA"/>
</dbReference>
<gene>
    <name evidence="1" type="ORF">LHA_0881</name>
</gene>
<dbReference type="STRING" id="449.LHA_0881"/>
<sequence length="306" mass="35295">MNEKLIEQIKLFIAKYKSKSTENFEEQFKLFCKENNLILVKPKQDISSFDLLQGQILFLEAQDFKDTELKKAHDAAREALGQSFDNPNDTKAKDASQKALEVLCLAKKKYLNLLHQGTSFYNFRCQLHYLFNKNLDEADDIDIPNLLHRLAIAKKDIESFQTRFPNEANLFSAFLFSFFAQSLKDKMESFDSFSSKIDTSKESAIPNKIAKDFIFFQTSQLNQVRRICPEEIQYCMENAQKCFSQFNNTMSKEIIEFFALDLFHSNSLAVEDKPGTADSACNFLISCINQLNENYSEVGKEELAPF</sequence>
<keyword evidence="2" id="KW-1185">Reference proteome</keyword>
<dbReference type="HOGENOM" id="CLU_908502_0_0_6"/>
<accession>A0A0A8US83</accession>
<reference evidence="2" key="1">
    <citation type="submission" date="2014-09" db="EMBL/GenBank/DDBJ databases">
        <authorList>
            <person name="Gomez-Valero L."/>
        </authorList>
    </citation>
    <scope>NUCLEOTIDE SEQUENCE [LARGE SCALE GENOMIC DNA]</scope>
    <source>
        <strain evidence="2">ATCC35250</strain>
    </source>
</reference>
<dbReference type="RefSeq" id="WP_045105404.1">
    <property type="nucleotide sequence ID" value="NZ_LN681225.1"/>
</dbReference>
<dbReference type="KEGG" id="lha:LHA_0881"/>
<dbReference type="Proteomes" id="UP000032803">
    <property type="component" value="Chromosome I"/>
</dbReference>
<dbReference type="PATRIC" id="fig|449.7.peg.2968"/>
<protein>
    <submittedName>
        <fullName evidence="1">Uncharacterized protein</fullName>
    </submittedName>
</protein>
<name>A0A0A8US83_LEGHA</name>
<dbReference type="AlphaFoldDB" id="A0A0A8US83"/>
<organism evidence="1 2">
    <name type="scientific">Legionella hackeliae</name>
    <dbReference type="NCBI Taxonomy" id="449"/>
    <lineage>
        <taxon>Bacteria</taxon>
        <taxon>Pseudomonadati</taxon>
        <taxon>Pseudomonadota</taxon>
        <taxon>Gammaproteobacteria</taxon>
        <taxon>Legionellales</taxon>
        <taxon>Legionellaceae</taxon>
        <taxon>Legionella</taxon>
    </lineage>
</organism>